<sequence>MSEMEGALRSCMEQLLIAREEREQIIVEAASEISSEKKKARELQRKLDAATKKAAKLAAENSSLAKALDAKDAAIGELRESKSASDGELAGARARLDAAQKQAASLQYEVRMLQKELEIRGQEREYDLQSVDASRRQQAESQKKIALLEGECQRLRAMVRKRLPGPAAIAKMRDEVDQPATPRRSRSVAPMSPRSVAPAAPMTPMSTSARPMTPTMSARPMTPMSAARPMTPRRAAAAEHETPAAAAKLRAVEDENKALKQTLAKRDGELQFVQMKYADEACKLSVLQRQLSELTEENKQLSDAHGQTQSWASALISELEQFRAAKLQGAAASEMSLLDDFAEIERLEMASGGQGLRSPKNAHSEAISSEKNGKDTVLENGVSNGQPEWVQDMCKLVMQKHETNGANIDTIIEEITRALDQSANNQKGDDLNGSYDWSIVKEMVSSLTEKITSVIGISEEGNVASSEKLLLDRSEFCARLEHLVHVCHDLLHGKTDLEKFVHEVCLVLEYIINQYKNISFQEQSDTVNNDTENLDGEGSFSNMNGGCDINSPKSASALDIQTEALKESIQSVEGRKTDHILVNQEESQLDEELTRVILDQDEKISQENSASCEIESPHDHPSAETLAEKEEKHLASSSEISAAAEKLAECQETITNLSRQLRALKSPAVSGNLDSPMSNSRPSSSDYKPQSLACILAEGEDSSTEDAISPATKEVHSKKEPDAASRKSVAQDGSVNAALKAVEDELTQTVVHPIFPEPSQETISADLKKKRRSPSLLGRIMFRKKVEGS</sequence>
<dbReference type="STRING" id="4529.A0A0E0NHR6"/>
<evidence type="ECO:0000256" key="3">
    <source>
        <dbReference type="SAM" id="Coils"/>
    </source>
</evidence>
<evidence type="ECO:0000256" key="4">
    <source>
        <dbReference type="SAM" id="MobiDB-lite"/>
    </source>
</evidence>
<dbReference type="AlphaFoldDB" id="A0A0E0NHR6"/>
<evidence type="ECO:0008006" key="7">
    <source>
        <dbReference type="Google" id="ProtNLM"/>
    </source>
</evidence>
<feature type="compositionally biased region" description="Low complexity" evidence="4">
    <location>
        <begin position="675"/>
        <end position="685"/>
    </location>
</feature>
<dbReference type="Gene3D" id="1.20.5.1160">
    <property type="entry name" value="Vasodilator-stimulated phosphoprotein"/>
    <property type="match status" value="1"/>
</dbReference>
<dbReference type="InterPro" id="IPR008587">
    <property type="entry name" value="FPP_plant"/>
</dbReference>
<reference evidence="5" key="2">
    <citation type="submission" date="2015-06" db="UniProtKB">
        <authorList>
            <consortium name="EnsemblPlants"/>
        </authorList>
    </citation>
    <scope>IDENTIFICATION</scope>
</reference>
<evidence type="ECO:0000256" key="1">
    <source>
        <dbReference type="ARBA" id="ARBA00005921"/>
    </source>
</evidence>
<name>A0A0E0NHR6_ORYRU</name>
<dbReference type="Proteomes" id="UP000008022">
    <property type="component" value="Unassembled WGS sequence"/>
</dbReference>
<feature type="region of interest" description="Disordered" evidence="4">
    <location>
        <begin position="668"/>
        <end position="733"/>
    </location>
</feature>
<accession>A0A0E0NHR6</accession>
<dbReference type="HOGENOM" id="CLU_008957_1_0_1"/>
<feature type="region of interest" description="Disordered" evidence="4">
    <location>
        <begin position="352"/>
        <end position="380"/>
    </location>
</feature>
<proteinExistence type="inferred from homology"/>
<dbReference type="Pfam" id="PF05911">
    <property type="entry name" value="FPP"/>
    <property type="match status" value="3"/>
</dbReference>
<feature type="region of interest" description="Disordered" evidence="4">
    <location>
        <begin position="171"/>
        <end position="227"/>
    </location>
</feature>
<protein>
    <recommendedName>
        <fullName evidence="7">Filament-like plant protein 7</fullName>
    </recommendedName>
</protein>
<feature type="compositionally biased region" description="Polar residues" evidence="4">
    <location>
        <begin position="204"/>
        <end position="216"/>
    </location>
</feature>
<evidence type="ECO:0000313" key="6">
    <source>
        <dbReference type="Proteomes" id="UP000008022"/>
    </source>
</evidence>
<keyword evidence="6" id="KW-1185">Reference proteome</keyword>
<feature type="coiled-coil region" evidence="3">
    <location>
        <begin position="26"/>
        <end position="116"/>
    </location>
</feature>
<dbReference type="EnsemblPlants" id="ORUFI02G25460.1">
    <property type="protein sequence ID" value="ORUFI02G25460.1"/>
    <property type="gene ID" value="ORUFI02G25460"/>
</dbReference>
<evidence type="ECO:0000256" key="2">
    <source>
        <dbReference type="ARBA" id="ARBA00023054"/>
    </source>
</evidence>
<dbReference type="eggNOG" id="ENOG502QSY7">
    <property type="taxonomic scope" value="Eukaryota"/>
</dbReference>
<feature type="coiled-coil region" evidence="3">
    <location>
        <begin position="249"/>
        <end position="304"/>
    </location>
</feature>
<evidence type="ECO:0000313" key="5">
    <source>
        <dbReference type="EnsemblPlants" id="ORUFI02G25460.1"/>
    </source>
</evidence>
<reference evidence="6" key="1">
    <citation type="submission" date="2013-06" db="EMBL/GenBank/DDBJ databases">
        <authorList>
            <person name="Zhao Q."/>
        </authorList>
    </citation>
    <scope>NUCLEOTIDE SEQUENCE</scope>
    <source>
        <strain evidence="6">cv. W1943</strain>
    </source>
</reference>
<dbReference type="Gramene" id="ORUFI02G25460.1">
    <property type="protein sequence ID" value="ORUFI02G25460.1"/>
    <property type="gene ID" value="ORUFI02G25460"/>
</dbReference>
<feature type="compositionally biased region" description="Basic and acidic residues" evidence="4">
    <location>
        <begin position="713"/>
        <end position="725"/>
    </location>
</feature>
<organism evidence="5 6">
    <name type="scientific">Oryza rufipogon</name>
    <name type="common">Brownbeard rice</name>
    <name type="synonym">Asian wild rice</name>
    <dbReference type="NCBI Taxonomy" id="4529"/>
    <lineage>
        <taxon>Eukaryota</taxon>
        <taxon>Viridiplantae</taxon>
        <taxon>Streptophyta</taxon>
        <taxon>Embryophyta</taxon>
        <taxon>Tracheophyta</taxon>
        <taxon>Spermatophyta</taxon>
        <taxon>Magnoliopsida</taxon>
        <taxon>Liliopsida</taxon>
        <taxon>Poales</taxon>
        <taxon>Poaceae</taxon>
        <taxon>BOP clade</taxon>
        <taxon>Oryzoideae</taxon>
        <taxon>Oryzeae</taxon>
        <taxon>Oryzinae</taxon>
        <taxon>Oryza</taxon>
    </lineage>
</organism>
<dbReference type="OMA" id="FVHEVCL"/>
<dbReference type="PANTHER" id="PTHR31580:SF6">
    <property type="entry name" value="OS02G0614600 PROTEIN"/>
    <property type="match status" value="1"/>
</dbReference>
<comment type="similarity">
    <text evidence="1">Belongs to the FPP family.</text>
</comment>
<dbReference type="PANTHER" id="PTHR31580">
    <property type="entry name" value="FILAMENT-LIKE PLANT PROTEIN 4"/>
    <property type="match status" value="1"/>
</dbReference>
<keyword evidence="2 3" id="KW-0175">Coiled coil</keyword>